<evidence type="ECO:0000313" key="4">
    <source>
        <dbReference type="Proteomes" id="UP001304650"/>
    </source>
</evidence>
<proteinExistence type="predicted"/>
<dbReference type="AlphaFoldDB" id="A0AA96LPK7"/>
<dbReference type="Gene3D" id="3.30.360.10">
    <property type="entry name" value="Dihydrodipicolinate Reductase, domain 2"/>
    <property type="match status" value="1"/>
</dbReference>
<organism evidence="3 4">
    <name type="scientific">Paenibacillus roseopurpureus</name>
    <dbReference type="NCBI Taxonomy" id="2918901"/>
    <lineage>
        <taxon>Bacteria</taxon>
        <taxon>Bacillati</taxon>
        <taxon>Bacillota</taxon>
        <taxon>Bacilli</taxon>
        <taxon>Bacillales</taxon>
        <taxon>Paenibacillaceae</taxon>
        <taxon>Paenibacillus</taxon>
    </lineage>
</organism>
<dbReference type="RefSeq" id="WP_314797795.1">
    <property type="nucleotide sequence ID" value="NZ_CP130319.1"/>
</dbReference>
<name>A0AA96LPK7_9BACL</name>
<sequence length="388" mass="43844">MEKVRIGVIGLGMGAMHAKYIADGEIPGAELTAICDLDESRIAYWRDQWQDKVAYFTDAEAMMDSGKVDAVIVATHHYLHPVLGKTVLEKGLHLMVEKPAGVFTKNVRELNELAEQCGKVYGIMYNQRALPLYQKLKDLIDSGELGELKRTNWIITNWYRSQSYYDSGGWRATWAGEGGGVLINQDPHQLDLWQWICGMPKRVRGFCYYGKFHDIEVEDDVTAFVEYENGATGTFITSTGETPGTNRFEISGDRGKIVIEDNKLTFWRTRVSEREFNATFKGGFGQPESWKCEVPIPEGDKSKIAHRGITANWVEAILKGTPLIAPGVEGIRGLSISNAIHLSSWTNDWVELPLDEDLYYEKLQEKIEQSTFRKKVKEVVSSDLQNSF</sequence>
<dbReference type="PANTHER" id="PTHR43249:SF1">
    <property type="entry name" value="D-GLUCOSIDE 3-DEHYDROGENASE"/>
    <property type="match status" value="1"/>
</dbReference>
<dbReference type="PANTHER" id="PTHR43249">
    <property type="entry name" value="UDP-N-ACETYL-2-AMINO-2-DEOXY-D-GLUCURONATE OXIDASE"/>
    <property type="match status" value="1"/>
</dbReference>
<feature type="domain" description="GFO/IDH/MocA-like oxidoreductase" evidence="2">
    <location>
        <begin position="133"/>
        <end position="257"/>
    </location>
</feature>
<dbReference type="Pfam" id="PF01408">
    <property type="entry name" value="GFO_IDH_MocA"/>
    <property type="match status" value="1"/>
</dbReference>
<accession>A0AA96LPK7</accession>
<dbReference type="Gene3D" id="3.40.50.720">
    <property type="entry name" value="NAD(P)-binding Rossmann-like Domain"/>
    <property type="match status" value="1"/>
</dbReference>
<keyword evidence="4" id="KW-1185">Reference proteome</keyword>
<dbReference type="SUPFAM" id="SSF55347">
    <property type="entry name" value="Glyceraldehyde-3-phosphate dehydrogenase-like, C-terminal domain"/>
    <property type="match status" value="1"/>
</dbReference>
<evidence type="ECO:0000259" key="2">
    <source>
        <dbReference type="Pfam" id="PF22725"/>
    </source>
</evidence>
<dbReference type="InterPro" id="IPR036291">
    <property type="entry name" value="NAD(P)-bd_dom_sf"/>
</dbReference>
<protein>
    <submittedName>
        <fullName evidence="3">Gfo/Idh/MocA family oxidoreductase</fullName>
    </submittedName>
</protein>
<dbReference type="Pfam" id="PF22725">
    <property type="entry name" value="GFO_IDH_MocA_C3"/>
    <property type="match status" value="1"/>
</dbReference>
<dbReference type="GO" id="GO:0000166">
    <property type="term" value="F:nucleotide binding"/>
    <property type="evidence" value="ECO:0007669"/>
    <property type="project" value="InterPro"/>
</dbReference>
<feature type="domain" description="Gfo/Idh/MocA-like oxidoreductase N-terminal" evidence="1">
    <location>
        <begin position="4"/>
        <end position="122"/>
    </location>
</feature>
<dbReference type="InterPro" id="IPR000683">
    <property type="entry name" value="Gfo/Idh/MocA-like_OxRdtase_N"/>
</dbReference>
<dbReference type="KEGG" id="proo:MJB10_20590"/>
<evidence type="ECO:0000313" key="3">
    <source>
        <dbReference type="EMBL" id="WNR43483.1"/>
    </source>
</evidence>
<evidence type="ECO:0000259" key="1">
    <source>
        <dbReference type="Pfam" id="PF01408"/>
    </source>
</evidence>
<dbReference type="Proteomes" id="UP001304650">
    <property type="component" value="Chromosome"/>
</dbReference>
<reference evidence="3" key="1">
    <citation type="submission" date="2022-02" db="EMBL/GenBank/DDBJ databases">
        <title>Paenibacillus sp. MBLB1832 Whole Genome Shotgun Sequencing.</title>
        <authorList>
            <person name="Hwang C.Y."/>
            <person name="Cho E.-S."/>
            <person name="Seo M.-J."/>
        </authorList>
    </citation>
    <scope>NUCLEOTIDE SEQUENCE</scope>
    <source>
        <strain evidence="3">MBLB1832</strain>
    </source>
</reference>
<dbReference type="SUPFAM" id="SSF51735">
    <property type="entry name" value="NAD(P)-binding Rossmann-fold domains"/>
    <property type="match status" value="1"/>
</dbReference>
<dbReference type="InterPro" id="IPR052515">
    <property type="entry name" value="Gfo/Idh/MocA_Oxidoreductase"/>
</dbReference>
<dbReference type="InterPro" id="IPR055170">
    <property type="entry name" value="GFO_IDH_MocA-like_dom"/>
</dbReference>
<gene>
    <name evidence="3" type="ORF">MJB10_20590</name>
</gene>
<dbReference type="EMBL" id="CP130319">
    <property type="protein sequence ID" value="WNR43483.1"/>
    <property type="molecule type" value="Genomic_DNA"/>
</dbReference>